<gene>
    <name evidence="2" type="ORF">LEA_14129</name>
</gene>
<dbReference type="GO" id="GO:0004807">
    <property type="term" value="F:triose-phosphate isomerase activity"/>
    <property type="evidence" value="ECO:0007669"/>
    <property type="project" value="UniProtKB-EC"/>
</dbReference>
<sequence length="52" mass="5476">GNVAEDVIIQYGGSVKSTNAKELFETSDIDGALVGGASLKVDEFAKIVNYNK</sequence>
<keyword evidence="1 2" id="KW-0413">Isomerase</keyword>
<dbReference type="PROSITE" id="PS51440">
    <property type="entry name" value="TIM_2"/>
    <property type="match status" value="1"/>
</dbReference>
<accession>K1SAW9</accession>
<dbReference type="AlphaFoldDB" id="K1SAW9"/>
<dbReference type="GO" id="GO:0006096">
    <property type="term" value="P:glycolytic process"/>
    <property type="evidence" value="ECO:0007669"/>
    <property type="project" value="TreeGrafter"/>
</dbReference>
<dbReference type="EC" id="5.3.1.1" evidence="2"/>
<dbReference type="InterPro" id="IPR000652">
    <property type="entry name" value="Triosephosphate_isomerase"/>
</dbReference>
<protein>
    <submittedName>
        <fullName evidence="2">Triosephosphate isomerase</fullName>
        <ecNumber evidence="2">5.3.1.1</ecNumber>
    </submittedName>
</protein>
<evidence type="ECO:0000256" key="1">
    <source>
        <dbReference type="ARBA" id="ARBA00023235"/>
    </source>
</evidence>
<dbReference type="Gene3D" id="3.20.20.70">
    <property type="entry name" value="Aldolase class I"/>
    <property type="match status" value="1"/>
</dbReference>
<name>K1SAW9_9ZZZZ</name>
<dbReference type="GO" id="GO:0006094">
    <property type="term" value="P:gluconeogenesis"/>
    <property type="evidence" value="ECO:0007669"/>
    <property type="project" value="TreeGrafter"/>
</dbReference>
<comment type="caution">
    <text evidence="2">The sequence shown here is derived from an EMBL/GenBank/DDBJ whole genome shotgun (WGS) entry which is preliminary data.</text>
</comment>
<feature type="non-terminal residue" evidence="2">
    <location>
        <position position="1"/>
    </location>
</feature>
<dbReference type="GO" id="GO:0019563">
    <property type="term" value="P:glycerol catabolic process"/>
    <property type="evidence" value="ECO:0007669"/>
    <property type="project" value="TreeGrafter"/>
</dbReference>
<reference evidence="2" key="1">
    <citation type="journal article" date="2013" name="Environ. Microbiol.">
        <title>Microbiota from the distal guts of lean and obese adolescents exhibit partial functional redundancy besides clear differences in community structure.</title>
        <authorList>
            <person name="Ferrer M."/>
            <person name="Ruiz A."/>
            <person name="Lanza F."/>
            <person name="Haange S.B."/>
            <person name="Oberbach A."/>
            <person name="Till H."/>
            <person name="Bargiela R."/>
            <person name="Campoy C."/>
            <person name="Segura M.T."/>
            <person name="Richter M."/>
            <person name="von Bergen M."/>
            <person name="Seifert J."/>
            <person name="Suarez A."/>
        </authorList>
    </citation>
    <scope>NUCLEOTIDE SEQUENCE</scope>
</reference>
<dbReference type="PANTHER" id="PTHR21139">
    <property type="entry name" value="TRIOSEPHOSPHATE ISOMERASE"/>
    <property type="match status" value="1"/>
</dbReference>
<dbReference type="SUPFAM" id="SSF51351">
    <property type="entry name" value="Triosephosphate isomerase (TIM)"/>
    <property type="match status" value="1"/>
</dbReference>
<dbReference type="EMBL" id="AJWY01009597">
    <property type="protein sequence ID" value="EKC57902.1"/>
    <property type="molecule type" value="Genomic_DNA"/>
</dbReference>
<dbReference type="GO" id="GO:0005829">
    <property type="term" value="C:cytosol"/>
    <property type="evidence" value="ECO:0007669"/>
    <property type="project" value="TreeGrafter"/>
</dbReference>
<dbReference type="Pfam" id="PF00121">
    <property type="entry name" value="TIM"/>
    <property type="match status" value="1"/>
</dbReference>
<evidence type="ECO:0000313" key="2">
    <source>
        <dbReference type="EMBL" id="EKC57902.1"/>
    </source>
</evidence>
<dbReference type="InterPro" id="IPR013785">
    <property type="entry name" value="Aldolase_TIM"/>
</dbReference>
<dbReference type="InterPro" id="IPR035990">
    <property type="entry name" value="TIM_sf"/>
</dbReference>
<dbReference type="GO" id="GO:0046166">
    <property type="term" value="P:glyceraldehyde-3-phosphate biosynthetic process"/>
    <property type="evidence" value="ECO:0007669"/>
    <property type="project" value="TreeGrafter"/>
</dbReference>
<organism evidence="2">
    <name type="scientific">human gut metagenome</name>
    <dbReference type="NCBI Taxonomy" id="408170"/>
    <lineage>
        <taxon>unclassified sequences</taxon>
        <taxon>metagenomes</taxon>
        <taxon>organismal metagenomes</taxon>
    </lineage>
</organism>
<proteinExistence type="predicted"/>
<dbReference type="PANTHER" id="PTHR21139:SF42">
    <property type="entry name" value="TRIOSEPHOSPHATE ISOMERASE"/>
    <property type="match status" value="1"/>
</dbReference>